<accession>A0AAV4S2G4</accession>
<comment type="caution">
    <text evidence="1">The sequence shown here is derived from an EMBL/GenBank/DDBJ whole genome shotgun (WGS) entry which is preliminary data.</text>
</comment>
<dbReference type="Proteomes" id="UP001054945">
    <property type="component" value="Unassembled WGS sequence"/>
</dbReference>
<organism evidence="1 2">
    <name type="scientific">Caerostris extrusa</name>
    <name type="common">Bark spider</name>
    <name type="synonym">Caerostris bankana</name>
    <dbReference type="NCBI Taxonomy" id="172846"/>
    <lineage>
        <taxon>Eukaryota</taxon>
        <taxon>Metazoa</taxon>
        <taxon>Ecdysozoa</taxon>
        <taxon>Arthropoda</taxon>
        <taxon>Chelicerata</taxon>
        <taxon>Arachnida</taxon>
        <taxon>Araneae</taxon>
        <taxon>Araneomorphae</taxon>
        <taxon>Entelegynae</taxon>
        <taxon>Araneoidea</taxon>
        <taxon>Araneidae</taxon>
        <taxon>Caerostris</taxon>
    </lineage>
</organism>
<name>A0AAV4S2G4_CAEEX</name>
<dbReference type="EMBL" id="BPLR01008810">
    <property type="protein sequence ID" value="GIY27376.1"/>
    <property type="molecule type" value="Genomic_DNA"/>
</dbReference>
<proteinExistence type="predicted"/>
<reference evidence="1 2" key="1">
    <citation type="submission" date="2021-06" db="EMBL/GenBank/DDBJ databases">
        <title>Caerostris extrusa draft genome.</title>
        <authorList>
            <person name="Kono N."/>
            <person name="Arakawa K."/>
        </authorList>
    </citation>
    <scope>NUCLEOTIDE SEQUENCE [LARGE SCALE GENOMIC DNA]</scope>
</reference>
<protein>
    <submittedName>
        <fullName evidence="1">Uncharacterized protein</fullName>
    </submittedName>
</protein>
<evidence type="ECO:0000313" key="2">
    <source>
        <dbReference type="Proteomes" id="UP001054945"/>
    </source>
</evidence>
<sequence length="78" mass="9205">MEGLNTKDFEVLRHLIDKFKKIVPSEMREHLIDEWGTIKLDDRLDEYGSFRKIITKSFGAIPNITERVRFVPHLLIGH</sequence>
<dbReference type="AlphaFoldDB" id="A0AAV4S2G4"/>
<evidence type="ECO:0000313" key="1">
    <source>
        <dbReference type="EMBL" id="GIY27376.1"/>
    </source>
</evidence>
<gene>
    <name evidence="1" type="ORF">CEXT_288561</name>
</gene>
<keyword evidence="2" id="KW-1185">Reference proteome</keyword>